<sequence>MFQRKKMKTKFRLAAFLALTILSLPAKEAQAIGLASCGGCCNCLTIRNYIKAEIDRHEKWLVDTFWKKKLEPALNSMANQVNTGLVDQATQIGSFANAQGNIEKSQMIQEMNAETARNYVPSEQLCRFGSLGLSLAASEEKARANKIFMIERSLSRQLGQSNDAAAAGDQSDIRNRTKNMLTRYCDKADNGGENSKLCQTGSEDRFLNNDINFVGTIDSKPTLDIDFGNSGGNATDDEKDVLALADNIFASDLFSRPKTGDLKGDGAMNDARLAVMDMRALIAKRSVAENSFNTLIAMKSRGTGADSSGNALGSTPYVKNVLKELKINDAEIDNYLGKAPSYDAQMEVLTKKLYQSPSFYINLMDNPANVDRQYAAMQSFGLMQQRDIFDSIIRSEMLLSLIVELEVSKYQDDAQAMMDRN</sequence>
<dbReference type="EMBL" id="QFOT01000003">
    <property type="protein sequence ID" value="PZP57314.1"/>
    <property type="molecule type" value="Genomic_DNA"/>
</dbReference>
<comment type="caution">
    <text evidence="2">The sequence shown here is derived from an EMBL/GenBank/DDBJ whole genome shotgun (WGS) entry which is preliminary data.</text>
</comment>
<dbReference type="Proteomes" id="UP000249739">
    <property type="component" value="Unassembled WGS sequence"/>
</dbReference>
<evidence type="ECO:0000256" key="1">
    <source>
        <dbReference type="SAM" id="SignalP"/>
    </source>
</evidence>
<feature type="signal peptide" evidence="1">
    <location>
        <begin position="1"/>
        <end position="28"/>
    </location>
</feature>
<protein>
    <submittedName>
        <fullName evidence="2">Uncharacterized protein</fullName>
    </submittedName>
</protein>
<feature type="chain" id="PRO_5016158926" evidence="1">
    <location>
        <begin position="29"/>
        <end position="421"/>
    </location>
</feature>
<reference evidence="2 3" key="1">
    <citation type="submission" date="2017-08" db="EMBL/GenBank/DDBJ databases">
        <title>Infants hospitalized years apart are colonized by the same room-sourced microbial strains.</title>
        <authorList>
            <person name="Brooks B."/>
            <person name="Olm M.R."/>
            <person name="Firek B.A."/>
            <person name="Baker R."/>
            <person name="Thomas B.C."/>
            <person name="Morowitz M.J."/>
            <person name="Banfield J.F."/>
        </authorList>
    </citation>
    <scope>NUCLEOTIDE SEQUENCE [LARGE SCALE GENOMIC DNA]</scope>
    <source>
        <strain evidence="2">S2_006_000_R2_64</strain>
    </source>
</reference>
<keyword evidence="1" id="KW-0732">Signal</keyword>
<accession>A0A2W5FS97</accession>
<evidence type="ECO:0000313" key="2">
    <source>
        <dbReference type="EMBL" id="PZP57314.1"/>
    </source>
</evidence>
<evidence type="ECO:0000313" key="3">
    <source>
        <dbReference type="Proteomes" id="UP000249739"/>
    </source>
</evidence>
<dbReference type="AlphaFoldDB" id="A0A2W5FS97"/>
<name>A0A2W5FS97_9BACT</name>
<gene>
    <name evidence="2" type="ORF">DI586_00600</name>
</gene>
<proteinExistence type="predicted"/>
<organism evidence="2 3">
    <name type="scientific">Micavibrio aeruginosavorus</name>
    <dbReference type="NCBI Taxonomy" id="349221"/>
    <lineage>
        <taxon>Bacteria</taxon>
        <taxon>Pseudomonadati</taxon>
        <taxon>Bdellovibrionota</taxon>
        <taxon>Bdellovibrionia</taxon>
        <taxon>Bdellovibrionales</taxon>
        <taxon>Pseudobdellovibrionaceae</taxon>
        <taxon>Micavibrio</taxon>
    </lineage>
</organism>